<dbReference type="SUPFAM" id="SSF51735">
    <property type="entry name" value="NAD(P)-binding Rossmann-fold domains"/>
    <property type="match status" value="1"/>
</dbReference>
<dbReference type="SUPFAM" id="SSF53223">
    <property type="entry name" value="Aminoacid dehydrogenase-like, N-terminal domain"/>
    <property type="match status" value="1"/>
</dbReference>
<accession>A0A395M0E1</accession>
<evidence type="ECO:0000256" key="7">
    <source>
        <dbReference type="RuleBase" id="RU004417"/>
    </source>
</evidence>
<feature type="domain" description="Glutamate/phenylalanine/leucine/valine/L-tryptophan dehydrogenase C-terminal" evidence="8">
    <location>
        <begin position="196"/>
        <end position="426"/>
    </location>
</feature>
<dbReference type="Pfam" id="PF00208">
    <property type="entry name" value="ELFV_dehydrog"/>
    <property type="match status" value="1"/>
</dbReference>
<dbReference type="GO" id="GO:0004352">
    <property type="term" value="F:glutamate dehydrogenase (NAD+) activity"/>
    <property type="evidence" value="ECO:0007669"/>
    <property type="project" value="TreeGrafter"/>
</dbReference>
<dbReference type="PIRSF" id="PIRSF000185">
    <property type="entry name" value="Glu_DH"/>
    <property type="match status" value="1"/>
</dbReference>
<feature type="binding site" evidence="5">
    <location>
        <position position="107"/>
    </location>
    <ligand>
        <name>substrate</name>
    </ligand>
</feature>
<sequence length="429" mass="47374">MGISKDLYKEPAPIKSKENPFESMMARFDIAAEILQLEEGVYQYLKTPVKQIIVSIPIQMDNGKIEVFEGYRVIHNDTLGPSKGGIRYAPDVTLDEVKALAAWMTWKCAILNLPFGGAKGAVKCDPSTLTQVEIEKITRRYTANLMSVFGPDKDIPAPDMNTNEQTMAWIMDTYSMHVQRTETAVVTGKPVILGGSLGRREATGRGVMICTLCAMDKLGMSPTSSRVVVQGFGNVGSVSAKLLYEQGCKIVGIGDISGGYYNPNGHDIPKAIEYVSKHRSLEGYPDGDHITNEELLELPCDVLVPAAKEDQITTRNAHKLQCRLIVEGANGPMTADAEPIIADRGIQTVPDILANAGGVTVSYFEWVQDRQGYFWSLERVNRRLERAMRNAFEAVYQTAIKYNQTLRIGAYILAIDKVARTLKLRGIYA</sequence>
<dbReference type="InterPro" id="IPR033922">
    <property type="entry name" value="NAD_bind_Glu_DH"/>
</dbReference>
<comment type="caution">
    <text evidence="9">The sequence shown here is derived from an EMBL/GenBank/DDBJ whole genome shotgun (WGS) entry which is preliminary data.</text>
</comment>
<evidence type="ECO:0000256" key="5">
    <source>
        <dbReference type="PIRSR" id="PIRSR000185-2"/>
    </source>
</evidence>
<dbReference type="PANTHER" id="PTHR11606">
    <property type="entry name" value="GLUTAMATE DEHYDROGENASE"/>
    <property type="match status" value="1"/>
</dbReference>
<dbReference type="CDD" id="cd01076">
    <property type="entry name" value="NAD_bind_1_Glu_DH"/>
    <property type="match status" value="1"/>
</dbReference>
<keyword evidence="2 3" id="KW-0560">Oxidoreductase</keyword>
<evidence type="ECO:0000313" key="10">
    <source>
        <dbReference type="Proteomes" id="UP000266389"/>
    </source>
</evidence>
<proteinExistence type="inferred from homology"/>
<dbReference type="PANTHER" id="PTHR11606:SF13">
    <property type="entry name" value="GLUTAMATE DEHYDROGENASE 1, MITOCHONDRIAL"/>
    <property type="match status" value="1"/>
</dbReference>
<gene>
    <name evidence="9" type="ORF">D0433_07200</name>
</gene>
<feature type="binding site" evidence="5">
    <location>
        <position position="234"/>
    </location>
    <ligand>
        <name>NAD(+)</name>
        <dbReference type="ChEBI" id="CHEBI:57540"/>
    </ligand>
</feature>
<comment type="similarity">
    <text evidence="1 3 7">Belongs to the Glu/Leu/Phe/Val dehydrogenases family.</text>
</comment>
<dbReference type="EMBL" id="PHFL01000045">
    <property type="protein sequence ID" value="RFM24245.1"/>
    <property type="molecule type" value="Genomic_DNA"/>
</dbReference>
<protein>
    <recommendedName>
        <fullName evidence="3">Glutamate dehydrogenase</fullName>
    </recommendedName>
</protein>
<name>A0A395M0E1_9BACT</name>
<dbReference type="Pfam" id="PF02812">
    <property type="entry name" value="ELFV_dehydrog_N"/>
    <property type="match status" value="1"/>
</dbReference>
<dbReference type="GO" id="GO:0000166">
    <property type="term" value="F:nucleotide binding"/>
    <property type="evidence" value="ECO:0007669"/>
    <property type="project" value="UniProtKB-KW"/>
</dbReference>
<dbReference type="InterPro" id="IPR006095">
    <property type="entry name" value="Glu/Leu/Phe/Val/Trp_DH"/>
</dbReference>
<dbReference type="Gene3D" id="3.40.50.10860">
    <property type="entry name" value="Leucine Dehydrogenase, chain A, domain 1"/>
    <property type="match status" value="1"/>
</dbReference>
<evidence type="ECO:0000313" key="9">
    <source>
        <dbReference type="EMBL" id="RFM24245.1"/>
    </source>
</evidence>
<dbReference type="InterPro" id="IPR036291">
    <property type="entry name" value="NAD(P)-bd_dom_sf"/>
</dbReference>
<dbReference type="InterPro" id="IPR006096">
    <property type="entry name" value="Glu/Leu/Phe/Val/Trp_DH_C"/>
</dbReference>
<dbReference type="GO" id="GO:0006538">
    <property type="term" value="P:L-glutamate catabolic process"/>
    <property type="evidence" value="ECO:0007669"/>
    <property type="project" value="TreeGrafter"/>
</dbReference>
<organism evidence="9 10">
    <name type="scientific">Candidatus Thermochlorobacter aerophilus</name>
    <dbReference type="NCBI Taxonomy" id="1868324"/>
    <lineage>
        <taxon>Bacteria</taxon>
        <taxon>Pseudomonadati</taxon>
        <taxon>Chlorobiota</taxon>
        <taxon>Chlorobiia</taxon>
        <taxon>Chlorobiales</taxon>
        <taxon>Candidatus Thermochlorobacteriaceae</taxon>
        <taxon>Candidatus Thermochlorobacter</taxon>
    </lineage>
</organism>
<keyword evidence="5" id="KW-0547">Nucleotide-binding</keyword>
<evidence type="ECO:0000256" key="3">
    <source>
        <dbReference type="PIRNR" id="PIRNR000185"/>
    </source>
</evidence>
<evidence type="ECO:0000256" key="4">
    <source>
        <dbReference type="PIRSR" id="PIRSR000185-1"/>
    </source>
</evidence>
<evidence type="ECO:0000256" key="1">
    <source>
        <dbReference type="ARBA" id="ARBA00006382"/>
    </source>
</evidence>
<dbReference type="AlphaFoldDB" id="A0A395M0E1"/>
<feature type="binding site" evidence="5">
    <location>
        <position position="83"/>
    </location>
    <ligand>
        <name>substrate</name>
    </ligand>
</feature>
<evidence type="ECO:0000256" key="2">
    <source>
        <dbReference type="ARBA" id="ARBA00023002"/>
    </source>
</evidence>
<feature type="active site" description="Proton donor" evidence="4">
    <location>
        <position position="119"/>
    </location>
</feature>
<evidence type="ECO:0000259" key="8">
    <source>
        <dbReference type="SMART" id="SM00839"/>
    </source>
</evidence>
<dbReference type="SMART" id="SM00839">
    <property type="entry name" value="ELFV_dehydrog"/>
    <property type="match status" value="1"/>
</dbReference>
<keyword evidence="5" id="KW-0520">NAD</keyword>
<feature type="binding site" evidence="5">
    <location>
        <position position="203"/>
    </location>
    <ligand>
        <name>NAD(+)</name>
        <dbReference type="ChEBI" id="CHEBI:57540"/>
    </ligand>
</feature>
<feature type="binding site" evidence="5">
    <location>
        <position position="362"/>
    </location>
    <ligand>
        <name>substrate</name>
    </ligand>
</feature>
<dbReference type="InterPro" id="IPR014362">
    <property type="entry name" value="Glu_DH"/>
</dbReference>
<dbReference type="PRINTS" id="PR00082">
    <property type="entry name" value="GLFDHDRGNASE"/>
</dbReference>
<evidence type="ECO:0000256" key="6">
    <source>
        <dbReference type="PIRSR" id="PIRSR000185-3"/>
    </source>
</evidence>
<dbReference type="InterPro" id="IPR006097">
    <property type="entry name" value="Glu/Leu/Phe/Val/Trp_DH_dimer"/>
</dbReference>
<dbReference type="InterPro" id="IPR046346">
    <property type="entry name" value="Aminoacid_DH-like_N_sf"/>
</dbReference>
<dbReference type="Proteomes" id="UP000266389">
    <property type="component" value="Unassembled WGS sequence"/>
</dbReference>
<reference evidence="9 10" key="1">
    <citation type="journal article" date="2011" name="ISME J.">
        <title>Community ecology of hot spring cyanobacterial mats: predominant populations and their functional potential.</title>
        <authorList>
            <person name="Klatt C.G."/>
            <person name="Wood J.M."/>
            <person name="Rusch D.B."/>
            <person name="Bateson M.M."/>
            <person name="Hamamura N."/>
            <person name="Heidelberg J.F."/>
            <person name="Grossman A.R."/>
            <person name="Bhaya D."/>
            <person name="Cohan F.M."/>
            <person name="Kuhl M."/>
            <person name="Bryant D.A."/>
            <person name="Ward D.M."/>
        </authorList>
    </citation>
    <scope>NUCLEOTIDE SEQUENCE [LARGE SCALE GENOMIC DNA]</scope>
    <source>
        <strain evidence="9">OS</strain>
    </source>
</reference>
<dbReference type="FunFam" id="3.40.50.10860:FF:000003">
    <property type="entry name" value="Glutamate dehydrogenase"/>
    <property type="match status" value="1"/>
</dbReference>
<feature type="site" description="Important for catalysis" evidence="6">
    <location>
        <position position="159"/>
    </location>
</feature>
<dbReference type="Gene3D" id="3.40.50.720">
    <property type="entry name" value="NAD(P)-binding Rossmann-like Domain"/>
    <property type="match status" value="1"/>
</dbReference>